<feature type="compositionally biased region" description="Basic and acidic residues" evidence="1">
    <location>
        <begin position="1"/>
        <end position="13"/>
    </location>
</feature>
<organism evidence="2 3">
    <name type="scientific">Trifolium medium</name>
    <dbReference type="NCBI Taxonomy" id="97028"/>
    <lineage>
        <taxon>Eukaryota</taxon>
        <taxon>Viridiplantae</taxon>
        <taxon>Streptophyta</taxon>
        <taxon>Embryophyta</taxon>
        <taxon>Tracheophyta</taxon>
        <taxon>Spermatophyta</taxon>
        <taxon>Magnoliopsida</taxon>
        <taxon>eudicotyledons</taxon>
        <taxon>Gunneridae</taxon>
        <taxon>Pentapetalae</taxon>
        <taxon>rosids</taxon>
        <taxon>fabids</taxon>
        <taxon>Fabales</taxon>
        <taxon>Fabaceae</taxon>
        <taxon>Papilionoideae</taxon>
        <taxon>50 kb inversion clade</taxon>
        <taxon>NPAAA clade</taxon>
        <taxon>Hologalegina</taxon>
        <taxon>IRL clade</taxon>
        <taxon>Trifolieae</taxon>
        <taxon>Trifolium</taxon>
    </lineage>
</organism>
<accession>A0A392Q2E3</accession>
<evidence type="ECO:0000313" key="3">
    <source>
        <dbReference type="Proteomes" id="UP000265520"/>
    </source>
</evidence>
<feature type="compositionally biased region" description="Basic residues" evidence="1">
    <location>
        <begin position="14"/>
        <end position="23"/>
    </location>
</feature>
<dbReference type="EMBL" id="LXQA010108360">
    <property type="protein sequence ID" value="MCI18072.1"/>
    <property type="molecule type" value="Genomic_DNA"/>
</dbReference>
<sequence>QHTEGSEDQTEAKKVKKHKKKKSKSSEDKTAPTPSIQPSTETSTKDKEDMPPGIILEETRQEMQEPPIADSHQQGPVPNLESANSCMGDENAKDQETGNAESPPKENPIPETNQEVEPVVEEVKHAEVNVPESKGPEVLAVDPPHSSKDKTSSSTDGINWEEMVSESDVPTVAVIFGYQAI</sequence>
<keyword evidence="3" id="KW-1185">Reference proteome</keyword>
<feature type="compositionally biased region" description="Polar residues" evidence="1">
    <location>
        <begin position="32"/>
        <end position="42"/>
    </location>
</feature>
<reference evidence="2 3" key="1">
    <citation type="journal article" date="2018" name="Front. Plant Sci.">
        <title>Red Clover (Trifolium pratense) and Zigzag Clover (T. medium) - A Picture of Genomic Similarities and Differences.</title>
        <authorList>
            <person name="Dluhosova J."/>
            <person name="Istvanek J."/>
            <person name="Nedelnik J."/>
            <person name="Repkova J."/>
        </authorList>
    </citation>
    <scope>NUCLEOTIDE SEQUENCE [LARGE SCALE GENOMIC DNA]</scope>
    <source>
        <strain evidence="3">cv. 10/8</strain>
        <tissue evidence="2">Leaf</tissue>
    </source>
</reference>
<dbReference type="Proteomes" id="UP000265520">
    <property type="component" value="Unassembled WGS sequence"/>
</dbReference>
<feature type="non-terminal residue" evidence="2">
    <location>
        <position position="181"/>
    </location>
</feature>
<evidence type="ECO:0000313" key="2">
    <source>
        <dbReference type="EMBL" id="MCI18072.1"/>
    </source>
</evidence>
<name>A0A392Q2E3_9FABA</name>
<feature type="compositionally biased region" description="Polar residues" evidence="1">
    <location>
        <begin position="71"/>
        <end position="85"/>
    </location>
</feature>
<feature type="region of interest" description="Disordered" evidence="1">
    <location>
        <begin position="1"/>
        <end position="162"/>
    </location>
</feature>
<dbReference type="AlphaFoldDB" id="A0A392Q2E3"/>
<evidence type="ECO:0000256" key="1">
    <source>
        <dbReference type="SAM" id="MobiDB-lite"/>
    </source>
</evidence>
<comment type="caution">
    <text evidence="2">The sequence shown here is derived from an EMBL/GenBank/DDBJ whole genome shotgun (WGS) entry which is preliminary data.</text>
</comment>
<feature type="non-terminal residue" evidence="2">
    <location>
        <position position="1"/>
    </location>
</feature>
<protein>
    <submittedName>
        <fullName evidence="2">Uncharacterized protein</fullName>
    </submittedName>
</protein>
<proteinExistence type="predicted"/>